<dbReference type="GO" id="GO:0071972">
    <property type="term" value="F:peptidoglycan L,D-transpeptidase activity"/>
    <property type="evidence" value="ECO:0007669"/>
    <property type="project" value="TreeGrafter"/>
</dbReference>
<keyword evidence="8" id="KW-0732">Signal</keyword>
<dbReference type="AlphaFoldDB" id="A0A0W0SRG3"/>
<dbReference type="Proteomes" id="UP000054736">
    <property type="component" value="Unassembled WGS sequence"/>
</dbReference>
<evidence type="ECO:0000256" key="4">
    <source>
        <dbReference type="ARBA" id="ARBA00022960"/>
    </source>
</evidence>
<protein>
    <submittedName>
        <fullName evidence="10">Enhanced entry protein EnhA</fullName>
    </submittedName>
</protein>
<dbReference type="PATRIC" id="fig|1212489.4.peg.2350"/>
<evidence type="ECO:0000259" key="9">
    <source>
        <dbReference type="PROSITE" id="PS52029"/>
    </source>
</evidence>
<gene>
    <name evidence="10" type="primary">enhA_6</name>
    <name evidence="10" type="ORF">Ldro_2227</name>
</gene>
<dbReference type="OrthoDB" id="463216at2"/>
<dbReference type="STRING" id="1212489.Ldro_2227"/>
<dbReference type="InterPro" id="IPR038063">
    <property type="entry name" value="Transpep_catalytic_dom"/>
</dbReference>
<organism evidence="10 11">
    <name type="scientific">Legionella drozanskii LLAP-1</name>
    <dbReference type="NCBI Taxonomy" id="1212489"/>
    <lineage>
        <taxon>Bacteria</taxon>
        <taxon>Pseudomonadati</taxon>
        <taxon>Pseudomonadota</taxon>
        <taxon>Gammaproteobacteria</taxon>
        <taxon>Legionellales</taxon>
        <taxon>Legionellaceae</taxon>
        <taxon>Legionella</taxon>
    </lineage>
</organism>
<dbReference type="UniPathway" id="UPA00219"/>
<keyword evidence="6 7" id="KW-0961">Cell wall biogenesis/degradation</keyword>
<keyword evidence="5 7" id="KW-0573">Peptidoglycan synthesis</keyword>
<evidence type="ECO:0000256" key="1">
    <source>
        <dbReference type="ARBA" id="ARBA00004752"/>
    </source>
</evidence>
<dbReference type="InterPro" id="IPR050979">
    <property type="entry name" value="LD-transpeptidase"/>
</dbReference>
<dbReference type="PANTHER" id="PTHR30582">
    <property type="entry name" value="L,D-TRANSPEPTIDASE"/>
    <property type="match status" value="1"/>
</dbReference>
<dbReference type="SUPFAM" id="SSF141523">
    <property type="entry name" value="L,D-transpeptidase catalytic domain-like"/>
    <property type="match status" value="1"/>
</dbReference>
<feature type="active site" description="Nucleophile" evidence="7">
    <location>
        <position position="198"/>
    </location>
</feature>
<comment type="pathway">
    <text evidence="1 7">Cell wall biogenesis; peptidoglycan biosynthesis.</text>
</comment>
<keyword evidence="4 7" id="KW-0133">Cell shape</keyword>
<keyword evidence="11" id="KW-1185">Reference proteome</keyword>
<dbReference type="PANTHER" id="PTHR30582:SF2">
    <property type="entry name" value="L,D-TRANSPEPTIDASE YCIB-RELATED"/>
    <property type="match status" value="1"/>
</dbReference>
<dbReference type="Gene3D" id="2.40.440.10">
    <property type="entry name" value="L,D-transpeptidase catalytic domain-like"/>
    <property type="match status" value="1"/>
</dbReference>
<dbReference type="GO" id="GO:0071555">
    <property type="term" value="P:cell wall organization"/>
    <property type="evidence" value="ECO:0007669"/>
    <property type="project" value="UniProtKB-UniRule"/>
</dbReference>
<feature type="domain" description="L,D-TPase catalytic" evidence="9">
    <location>
        <begin position="100"/>
        <end position="231"/>
    </location>
</feature>
<dbReference type="GO" id="GO:0008360">
    <property type="term" value="P:regulation of cell shape"/>
    <property type="evidence" value="ECO:0007669"/>
    <property type="project" value="UniProtKB-UniRule"/>
</dbReference>
<dbReference type="CDD" id="cd16913">
    <property type="entry name" value="YkuD_like"/>
    <property type="match status" value="1"/>
</dbReference>
<evidence type="ECO:0000313" key="11">
    <source>
        <dbReference type="Proteomes" id="UP000054736"/>
    </source>
</evidence>
<comment type="similarity">
    <text evidence="2">Belongs to the YkuD family.</text>
</comment>
<feature type="active site" description="Proton donor/acceptor" evidence="7">
    <location>
        <position position="184"/>
    </location>
</feature>
<dbReference type="GO" id="GO:0016740">
    <property type="term" value="F:transferase activity"/>
    <property type="evidence" value="ECO:0007669"/>
    <property type="project" value="UniProtKB-KW"/>
</dbReference>
<comment type="caution">
    <text evidence="10">The sequence shown here is derived from an EMBL/GenBank/DDBJ whole genome shotgun (WGS) entry which is preliminary data.</text>
</comment>
<dbReference type="GO" id="GO:0018104">
    <property type="term" value="P:peptidoglycan-protein cross-linking"/>
    <property type="evidence" value="ECO:0007669"/>
    <property type="project" value="TreeGrafter"/>
</dbReference>
<feature type="chain" id="PRO_5006912264" evidence="8">
    <location>
        <begin position="20"/>
        <end position="243"/>
    </location>
</feature>
<dbReference type="PROSITE" id="PS52029">
    <property type="entry name" value="LD_TPASE"/>
    <property type="match status" value="1"/>
</dbReference>
<evidence type="ECO:0000313" key="10">
    <source>
        <dbReference type="EMBL" id="KTC85902.1"/>
    </source>
</evidence>
<feature type="signal peptide" evidence="8">
    <location>
        <begin position="1"/>
        <end position="19"/>
    </location>
</feature>
<reference evidence="10 11" key="1">
    <citation type="submission" date="2015-11" db="EMBL/GenBank/DDBJ databases">
        <title>Genomic analysis of 38 Legionella species identifies large and diverse effector repertoires.</title>
        <authorList>
            <person name="Burstein D."/>
            <person name="Amaro F."/>
            <person name="Zusman T."/>
            <person name="Lifshitz Z."/>
            <person name="Cohen O."/>
            <person name="Gilbert J.A."/>
            <person name="Pupko T."/>
            <person name="Shuman H.A."/>
            <person name="Segal G."/>
        </authorList>
    </citation>
    <scope>NUCLEOTIDE SEQUENCE [LARGE SCALE GENOMIC DNA]</scope>
    <source>
        <strain evidence="10 11">ATCC 700990</strain>
    </source>
</reference>
<proteinExistence type="inferred from homology"/>
<accession>A0A0W0SRG3</accession>
<evidence type="ECO:0000256" key="3">
    <source>
        <dbReference type="ARBA" id="ARBA00022679"/>
    </source>
</evidence>
<dbReference type="GO" id="GO:0005576">
    <property type="term" value="C:extracellular region"/>
    <property type="evidence" value="ECO:0007669"/>
    <property type="project" value="TreeGrafter"/>
</dbReference>
<evidence type="ECO:0000256" key="5">
    <source>
        <dbReference type="ARBA" id="ARBA00022984"/>
    </source>
</evidence>
<sequence>MKKITGVIALMIQAAAVNAANYYGTALCSYPDYQCIKVGSGQTWEKLFPDELQRDVVQRLNRTYNYLWAGKVIVVPRNLAEKNLLDFSPFPLTIKAEGEKQVIVDQDKLAWGAYDKEGKLVKWGPISSGRDRCPDAARSCRTMTGIFRFFSKENERCRSNVYPIGRGGAKMPFCMYFHKGFALHGSPDIPGYRASHGCVRMFTRDAEWLNHSFVDLSNDANHFLGTKVVIRPVLTKEKEEPQE</sequence>
<evidence type="ECO:0000256" key="6">
    <source>
        <dbReference type="ARBA" id="ARBA00023316"/>
    </source>
</evidence>
<dbReference type="InterPro" id="IPR005490">
    <property type="entry name" value="LD_TPept_cat_dom"/>
</dbReference>
<dbReference type="RefSeq" id="WP_058496495.1">
    <property type="nucleotide sequence ID" value="NZ_CAAAIU010000001.1"/>
</dbReference>
<evidence type="ECO:0000256" key="8">
    <source>
        <dbReference type="SAM" id="SignalP"/>
    </source>
</evidence>
<evidence type="ECO:0000256" key="2">
    <source>
        <dbReference type="ARBA" id="ARBA00005992"/>
    </source>
</evidence>
<keyword evidence="3" id="KW-0808">Transferase</keyword>
<evidence type="ECO:0000256" key="7">
    <source>
        <dbReference type="PROSITE-ProRule" id="PRU01373"/>
    </source>
</evidence>
<name>A0A0W0SRG3_9GAMM</name>
<dbReference type="Pfam" id="PF03734">
    <property type="entry name" value="YkuD"/>
    <property type="match status" value="1"/>
</dbReference>
<dbReference type="EMBL" id="LNXY01000027">
    <property type="protein sequence ID" value="KTC85902.1"/>
    <property type="molecule type" value="Genomic_DNA"/>
</dbReference>